<gene>
    <name evidence="2" type="ORF">E0L32_008944</name>
</gene>
<feature type="signal peptide" evidence="1">
    <location>
        <begin position="1"/>
        <end position="20"/>
    </location>
</feature>
<dbReference type="InterPro" id="IPR008757">
    <property type="entry name" value="Peptidase_M6-like_domain"/>
</dbReference>
<evidence type="ECO:0000313" key="2">
    <source>
        <dbReference type="EMBL" id="TPX09922.1"/>
    </source>
</evidence>
<reference evidence="2 3" key="1">
    <citation type="submission" date="2019-06" db="EMBL/GenBank/DDBJ databases">
        <title>Draft genome sequence of the filamentous fungus Phialemoniopsis curvata isolated from diesel fuel.</title>
        <authorList>
            <person name="Varaljay V.A."/>
            <person name="Lyon W.J."/>
            <person name="Crouch A.L."/>
            <person name="Drake C.E."/>
            <person name="Hollomon J.M."/>
            <person name="Nadeau L.J."/>
            <person name="Nunn H.S."/>
            <person name="Stevenson B.S."/>
            <person name="Bojanowski C.L."/>
            <person name="Crookes-Goodson W.J."/>
        </authorList>
    </citation>
    <scope>NUCLEOTIDE SEQUENCE [LARGE SCALE GENOMIC DNA]</scope>
    <source>
        <strain evidence="2 3">D216</strain>
    </source>
</reference>
<keyword evidence="3" id="KW-1185">Reference proteome</keyword>
<organism evidence="2 3">
    <name type="scientific">Thyridium curvatum</name>
    <dbReference type="NCBI Taxonomy" id="1093900"/>
    <lineage>
        <taxon>Eukaryota</taxon>
        <taxon>Fungi</taxon>
        <taxon>Dikarya</taxon>
        <taxon>Ascomycota</taxon>
        <taxon>Pezizomycotina</taxon>
        <taxon>Sordariomycetes</taxon>
        <taxon>Sordariomycetidae</taxon>
        <taxon>Thyridiales</taxon>
        <taxon>Thyridiaceae</taxon>
        <taxon>Thyridium</taxon>
    </lineage>
</organism>
<sequence length="411" mass="43419">MLSLPALRLALAAFIQPVLSASIPETQHTALSTRDVSACRLQAPAGVYLSLGFDYAGPCAPSTGTLRAFMFFVDFPDHPAPSTEDPQALYDEYFSAAPGWYAQASYGRLALNVTLEGDGSSSAPRFVRMGARADSYGWQRGLTYEAHQTYVLDALDAYTAATGRAAPTGYDVLYVVPTTRAAPISFSPTFMGEVRQRGSPSSAPPVAGKAVTIGMDAYATWKSKVINHETGHTMCLPDLYPEGRDVGLYVGGWDMMGYILGPSPDYFAWSQWRLGWISDAQVECVSGPGSSAHTLSALELDDGTRGGTKAVVVRHNGTDVLVAEARTRAGVDSASCATGVLLYTVSVATATGNGPVRVLDTKPNSGGCGGHEKNDAPLSTVGTSFTVPGWNVKVTLTGQCGSQYTIRVDVS</sequence>
<dbReference type="GeneID" id="41976391"/>
<dbReference type="GO" id="GO:0006508">
    <property type="term" value="P:proteolysis"/>
    <property type="evidence" value="ECO:0007669"/>
    <property type="project" value="InterPro"/>
</dbReference>
<evidence type="ECO:0000313" key="3">
    <source>
        <dbReference type="Proteomes" id="UP000319257"/>
    </source>
</evidence>
<dbReference type="OrthoDB" id="3941110at2759"/>
<name>A0A507AK65_9PEZI</name>
<dbReference type="EMBL" id="SKBQ01000061">
    <property type="protein sequence ID" value="TPX09922.1"/>
    <property type="molecule type" value="Genomic_DNA"/>
</dbReference>
<proteinExistence type="predicted"/>
<dbReference type="NCBIfam" id="TIGR03296">
    <property type="entry name" value="M6dom_TIGR03296"/>
    <property type="match status" value="1"/>
</dbReference>
<feature type="chain" id="PRO_5021303363" description="M6 metalloprotease" evidence="1">
    <location>
        <begin position="21"/>
        <end position="411"/>
    </location>
</feature>
<dbReference type="PANTHER" id="PTHR41775:SF1">
    <property type="entry name" value="PEPTIDASE M6-LIKE DOMAIN-CONTAINING PROTEIN"/>
    <property type="match status" value="1"/>
</dbReference>
<keyword evidence="1" id="KW-0732">Signal</keyword>
<evidence type="ECO:0000256" key="1">
    <source>
        <dbReference type="SAM" id="SignalP"/>
    </source>
</evidence>
<dbReference type="AlphaFoldDB" id="A0A507AK65"/>
<accession>A0A507AK65</accession>
<evidence type="ECO:0008006" key="4">
    <source>
        <dbReference type="Google" id="ProtNLM"/>
    </source>
</evidence>
<protein>
    <recommendedName>
        <fullName evidence="4">M6 metalloprotease</fullName>
    </recommendedName>
</protein>
<dbReference type="InParanoid" id="A0A507AK65"/>
<dbReference type="GO" id="GO:0008233">
    <property type="term" value="F:peptidase activity"/>
    <property type="evidence" value="ECO:0007669"/>
    <property type="project" value="InterPro"/>
</dbReference>
<dbReference type="Proteomes" id="UP000319257">
    <property type="component" value="Unassembled WGS sequence"/>
</dbReference>
<dbReference type="PANTHER" id="PTHR41775">
    <property type="entry name" value="SECRETED PROTEIN-RELATED"/>
    <property type="match status" value="1"/>
</dbReference>
<dbReference type="RefSeq" id="XP_030991633.1">
    <property type="nucleotide sequence ID" value="XM_031143854.1"/>
</dbReference>
<comment type="caution">
    <text evidence="2">The sequence shown here is derived from an EMBL/GenBank/DDBJ whole genome shotgun (WGS) entry which is preliminary data.</text>
</comment>